<sequence length="169" mass="19257">MAENEDYAELNHALNEWLNFWRMLIHNIGVVAMDLGNHPDDRLATHVWVLELERRPEAATPVHLFKLTKASIMSREEVAQLLREKETSEEDVQEWVNDNRGDHTLHTAVFVEDHVRFMWVSFRSLVDYKSNPEESRRKAIEGVESLTSAMNGMPGSEGNVAGAGPALLH</sequence>
<evidence type="ECO:0000313" key="2">
    <source>
        <dbReference type="EMBL" id="CAL1707227.1"/>
    </source>
</evidence>
<accession>A0ABP1DJ72</accession>
<name>A0ABP1DJ72_9APHY</name>
<reference evidence="3" key="1">
    <citation type="submission" date="2024-04" db="EMBL/GenBank/DDBJ databases">
        <authorList>
            <person name="Shaw F."/>
            <person name="Minotto A."/>
        </authorList>
    </citation>
    <scope>NUCLEOTIDE SEQUENCE [LARGE SCALE GENOMIC DNA]</scope>
</reference>
<gene>
    <name evidence="2" type="ORF">GFSPODELE1_LOCUS6268</name>
</gene>
<evidence type="ECO:0000313" key="3">
    <source>
        <dbReference type="Proteomes" id="UP001497453"/>
    </source>
</evidence>
<dbReference type="EMBL" id="OZ037947">
    <property type="protein sequence ID" value="CAL1707227.1"/>
    <property type="molecule type" value="Genomic_DNA"/>
</dbReference>
<protein>
    <submittedName>
        <fullName evidence="2">Uncharacterized protein</fullName>
    </submittedName>
</protein>
<proteinExistence type="predicted"/>
<dbReference type="Proteomes" id="UP001497453">
    <property type="component" value="Chromosome 4"/>
</dbReference>
<organism evidence="2 3">
    <name type="scientific">Somion occarium</name>
    <dbReference type="NCBI Taxonomy" id="3059160"/>
    <lineage>
        <taxon>Eukaryota</taxon>
        <taxon>Fungi</taxon>
        <taxon>Dikarya</taxon>
        <taxon>Basidiomycota</taxon>
        <taxon>Agaricomycotina</taxon>
        <taxon>Agaricomycetes</taxon>
        <taxon>Polyporales</taxon>
        <taxon>Cerrenaceae</taxon>
        <taxon>Somion</taxon>
    </lineage>
</organism>
<keyword evidence="3" id="KW-1185">Reference proteome</keyword>
<evidence type="ECO:0000256" key="1">
    <source>
        <dbReference type="SAM" id="MobiDB-lite"/>
    </source>
</evidence>
<feature type="region of interest" description="Disordered" evidence="1">
    <location>
        <begin position="148"/>
        <end position="169"/>
    </location>
</feature>